<evidence type="ECO:0000313" key="2">
    <source>
        <dbReference type="WBParaSite" id="ES5_v2.g7178.t1"/>
    </source>
</evidence>
<proteinExistence type="predicted"/>
<evidence type="ECO:0000313" key="1">
    <source>
        <dbReference type="Proteomes" id="UP000887579"/>
    </source>
</evidence>
<sequence length="606" mass="69027">MLSDHSEDEEEVRRRRSGTSGKKQPCQAPCYMTIPDPANIKSHTSYQRLRHDIITRSGLAFDIPPKTSSLIDSTCAEIQQQQNPETTVTEETLFQPSCSSIRSIIKNARLGLPPPRLQNHSVAPPSRGFINAIDKSQLVAYRNRITPNRRKIIDRNQTKTFCAHYIRDGEGLLTASQDHNIRIYERKTARQRYVKTTTIEVPFVGWSILDVAVSPNGRHVIYSTWNNVLYQFDLENEGAGWQDLPFDMDDSRFGIFSIKFNSTGSEVMAGTTSGLYIYNRKIDRCVMKVDGHDDDINAVCFANEDSNLVLSSGDDGLVKLWDRRTMGYQGDGKPVAIFAGHRDGITFIDSRGDDRYFLTNSKDQSIKVWDLRIHSDKVGIDATKRSVKGQKWDYRWQYLPSSSIKTTNLPGDSSVMTIRGHSVLHTLIRSRFSPNHTGKRFIYTGCARGSCMVYDLYTGELHKKYNGHKAVVRDCQWHPYDNEIITSGWDGNVLVWRYDARGPKQKLLDNDSQIVQPYDSTDEWDQPIPKTMQEREKRAKQRNTQAFNPAQTWRGPPNTVNNRAARIKYAQTDPDPPTSSSDEEEEQSYAAAAKRARRIRRSGAEN</sequence>
<name>A0AC34GRE3_9BILA</name>
<dbReference type="WBParaSite" id="ES5_v2.g7178.t1">
    <property type="protein sequence ID" value="ES5_v2.g7178.t1"/>
    <property type="gene ID" value="ES5_v2.g7178"/>
</dbReference>
<dbReference type="Proteomes" id="UP000887579">
    <property type="component" value="Unplaced"/>
</dbReference>
<organism evidence="1 2">
    <name type="scientific">Panagrolaimus sp. ES5</name>
    <dbReference type="NCBI Taxonomy" id="591445"/>
    <lineage>
        <taxon>Eukaryota</taxon>
        <taxon>Metazoa</taxon>
        <taxon>Ecdysozoa</taxon>
        <taxon>Nematoda</taxon>
        <taxon>Chromadorea</taxon>
        <taxon>Rhabditida</taxon>
        <taxon>Tylenchina</taxon>
        <taxon>Panagrolaimomorpha</taxon>
        <taxon>Panagrolaimoidea</taxon>
        <taxon>Panagrolaimidae</taxon>
        <taxon>Panagrolaimus</taxon>
    </lineage>
</organism>
<accession>A0AC34GRE3</accession>
<protein>
    <submittedName>
        <fullName evidence="2">DDB1- and CUL4-associated factor 11</fullName>
    </submittedName>
</protein>
<reference evidence="2" key="1">
    <citation type="submission" date="2022-11" db="UniProtKB">
        <authorList>
            <consortium name="WormBaseParasite"/>
        </authorList>
    </citation>
    <scope>IDENTIFICATION</scope>
</reference>